<gene>
    <name evidence="2" type="primary">mobC</name>
    <name evidence="2" type="ORF">QUG92_15760</name>
</gene>
<dbReference type="RefSeq" id="WP_289459912.1">
    <property type="nucleotide sequence ID" value="NZ_JAUCML010000013.1"/>
</dbReference>
<sequence length="131" mass="14855">MTEPNERRLFGRQRRANDDEGPRKKRYVVKANNEEQAQLEARALVRGVTVPRLMVESALNLHIETDTDRKEAIAELFAIRRLLANIANNVNQMAKYANEERVFPADADAIVKEYRALVPRISAAVERLAGA</sequence>
<dbReference type="InterPro" id="IPR053842">
    <property type="entry name" value="NikA-like"/>
</dbReference>
<dbReference type="Proteomes" id="UP001237823">
    <property type="component" value="Unassembled WGS sequence"/>
</dbReference>
<evidence type="ECO:0000313" key="3">
    <source>
        <dbReference type="Proteomes" id="UP001237823"/>
    </source>
</evidence>
<comment type="caution">
    <text evidence="2">The sequence shown here is derived from an EMBL/GenBank/DDBJ whole genome shotgun (WGS) entry which is preliminary data.</text>
</comment>
<name>A0ABT7TAG2_9MICO</name>
<proteinExistence type="predicted"/>
<feature type="compositionally biased region" description="Basic and acidic residues" evidence="1">
    <location>
        <begin position="1"/>
        <end position="22"/>
    </location>
</feature>
<protein>
    <submittedName>
        <fullName evidence="2">Plasmid mobilization relaxosome protein MobC</fullName>
    </submittedName>
</protein>
<reference evidence="2 3" key="1">
    <citation type="submission" date="2023-06" db="EMBL/GenBank/DDBJ databases">
        <authorList>
            <person name="Feng G."/>
            <person name="Li J."/>
            <person name="Zhu H."/>
        </authorList>
    </citation>
    <scope>NUCLEOTIDE SEQUENCE [LARGE SCALE GENOMIC DNA]</scope>
    <source>
        <strain evidence="2 3">RHCKG23</strain>
    </source>
</reference>
<accession>A0ABT7TAG2</accession>
<dbReference type="EMBL" id="JAUCML010000013">
    <property type="protein sequence ID" value="MDM7886567.1"/>
    <property type="molecule type" value="Genomic_DNA"/>
</dbReference>
<feature type="region of interest" description="Disordered" evidence="1">
    <location>
        <begin position="1"/>
        <end position="31"/>
    </location>
</feature>
<organism evidence="2 3">
    <name type="scientific">Curtobacterium citri</name>
    <dbReference type="NCBI Taxonomy" id="3055139"/>
    <lineage>
        <taxon>Bacteria</taxon>
        <taxon>Bacillati</taxon>
        <taxon>Actinomycetota</taxon>
        <taxon>Actinomycetes</taxon>
        <taxon>Micrococcales</taxon>
        <taxon>Microbacteriaceae</taxon>
        <taxon>Curtobacterium</taxon>
    </lineage>
</organism>
<dbReference type="Pfam" id="PF21983">
    <property type="entry name" value="NikA-like"/>
    <property type="match status" value="1"/>
</dbReference>
<evidence type="ECO:0000256" key="1">
    <source>
        <dbReference type="SAM" id="MobiDB-lite"/>
    </source>
</evidence>
<keyword evidence="3" id="KW-1185">Reference proteome</keyword>
<evidence type="ECO:0000313" key="2">
    <source>
        <dbReference type="EMBL" id="MDM7886567.1"/>
    </source>
</evidence>